<comment type="caution">
    <text evidence="2">The sequence shown here is derived from an EMBL/GenBank/DDBJ whole genome shotgun (WGS) entry which is preliminary data.</text>
</comment>
<proteinExistence type="predicted"/>
<feature type="region of interest" description="Disordered" evidence="1">
    <location>
        <begin position="1"/>
        <end position="58"/>
    </location>
</feature>
<protein>
    <submittedName>
        <fullName evidence="2">Uncharacterized protein</fullName>
    </submittedName>
</protein>
<dbReference type="AlphaFoldDB" id="A0A8T0SJ07"/>
<reference evidence="2" key="1">
    <citation type="submission" date="2020-05" db="EMBL/GenBank/DDBJ databases">
        <title>WGS assembly of Panicum virgatum.</title>
        <authorList>
            <person name="Lovell J.T."/>
            <person name="Jenkins J."/>
            <person name="Shu S."/>
            <person name="Juenger T.E."/>
            <person name="Schmutz J."/>
        </authorList>
    </citation>
    <scope>NUCLEOTIDE SEQUENCE</scope>
    <source>
        <strain evidence="2">AP13</strain>
    </source>
</reference>
<organism evidence="2 3">
    <name type="scientific">Panicum virgatum</name>
    <name type="common">Blackwell switchgrass</name>
    <dbReference type="NCBI Taxonomy" id="38727"/>
    <lineage>
        <taxon>Eukaryota</taxon>
        <taxon>Viridiplantae</taxon>
        <taxon>Streptophyta</taxon>
        <taxon>Embryophyta</taxon>
        <taxon>Tracheophyta</taxon>
        <taxon>Spermatophyta</taxon>
        <taxon>Magnoliopsida</taxon>
        <taxon>Liliopsida</taxon>
        <taxon>Poales</taxon>
        <taxon>Poaceae</taxon>
        <taxon>PACMAD clade</taxon>
        <taxon>Panicoideae</taxon>
        <taxon>Panicodae</taxon>
        <taxon>Paniceae</taxon>
        <taxon>Panicinae</taxon>
        <taxon>Panicum</taxon>
        <taxon>Panicum sect. Hiantes</taxon>
    </lineage>
</organism>
<sequence length="90" mass="9537">MGPGSLPLQHRRRISCDPEPRVRAAASAPAARTAGAHLDSASRIATPHGSQPSAPHRLLVPLGSQPSAAVVCSSLQFKWIKKKQVTNQEP</sequence>
<keyword evidence="3" id="KW-1185">Reference proteome</keyword>
<dbReference type="EMBL" id="CM029045">
    <property type="protein sequence ID" value="KAG2598430.1"/>
    <property type="molecule type" value="Genomic_DNA"/>
</dbReference>
<accession>A0A8T0SJ07</accession>
<evidence type="ECO:0000256" key="1">
    <source>
        <dbReference type="SAM" id="MobiDB-lite"/>
    </source>
</evidence>
<dbReference type="Proteomes" id="UP000823388">
    <property type="component" value="Chromosome 5K"/>
</dbReference>
<evidence type="ECO:0000313" key="3">
    <source>
        <dbReference type="Proteomes" id="UP000823388"/>
    </source>
</evidence>
<evidence type="ECO:0000313" key="2">
    <source>
        <dbReference type="EMBL" id="KAG2598430.1"/>
    </source>
</evidence>
<feature type="compositionally biased region" description="Low complexity" evidence="1">
    <location>
        <begin position="23"/>
        <end position="36"/>
    </location>
</feature>
<name>A0A8T0SJ07_PANVG</name>
<gene>
    <name evidence="2" type="ORF">PVAP13_5KG366607</name>
</gene>